<dbReference type="EMBL" id="JAENII010000019">
    <property type="protein sequence ID" value="MBK1828857.1"/>
    <property type="molecule type" value="Genomic_DNA"/>
</dbReference>
<feature type="region of interest" description="Disordered" evidence="7">
    <location>
        <begin position="107"/>
        <end position="126"/>
    </location>
</feature>
<feature type="region of interest" description="Disordered" evidence="7">
    <location>
        <begin position="466"/>
        <end position="520"/>
    </location>
</feature>
<comment type="caution">
    <text evidence="10">The sequence shown here is derived from an EMBL/GenBank/DDBJ whole genome shotgun (WGS) entry which is preliminary data.</text>
</comment>
<dbReference type="PROSITE" id="PS00523">
    <property type="entry name" value="SULFATASE_1"/>
    <property type="match status" value="1"/>
</dbReference>
<evidence type="ECO:0000313" key="11">
    <source>
        <dbReference type="Proteomes" id="UP000658278"/>
    </source>
</evidence>
<dbReference type="Gene3D" id="3.30.1120.10">
    <property type="match status" value="1"/>
</dbReference>
<sequence>MLRPIILSAVLAVPALLQGADTASKPNIVFILADDLGWSDTTIYGHTKLYETPHIERLAKRGMRFTRAYSDSPLCSPTRSAILTGLSPARTGLTTPNCHMPKVVLKASPGTKSAPGNKSVGPNPVTRLDTKYQTLPKTLKAAGYATGHFGKWHLGTKPYSPLEHGFDVDIPHWPGPGPAGSFVAPWKFKNFDPDPDVPNQHIEDRMATEAVAFMEKHKDEPFFLNYWMFSVHAPFDAKAELIRKYRDKIDPNDPQRSAIYAAMIESMDDAVGTLLDALDRLGIADNTIVVFFSDNGGNMYNDVEGTTPTSNAPLRGGKANVYEGGVRVPCIVSWPDLVKPATTSNEIIQGCDFYPTFIEGLGLKPEPDQQFDGVNILPALKGGSLDREAIFSYFPHSPPIPGWLPPSVTVWKGDWKLIRLFHQGENGSHRWKLYNLRDDIGEKNDRSSQEPERVQELDKMIGDFLDDTNAVTPVPNPNFKPSAYQPEREGVGKLKPTQNPAAARQKKKPTPPKAKTPPGS</sequence>
<feature type="signal peptide" evidence="8">
    <location>
        <begin position="1"/>
        <end position="19"/>
    </location>
</feature>
<evidence type="ECO:0000256" key="8">
    <source>
        <dbReference type="SAM" id="SignalP"/>
    </source>
</evidence>
<dbReference type="PANTHER" id="PTHR42693:SF42">
    <property type="entry name" value="ARYLSULFATASE G"/>
    <property type="match status" value="1"/>
</dbReference>
<dbReference type="AlphaFoldDB" id="A0A934VHA1"/>
<keyword evidence="3" id="KW-0479">Metal-binding</keyword>
<feature type="compositionally biased region" description="Pro residues" evidence="7">
    <location>
        <begin position="511"/>
        <end position="520"/>
    </location>
</feature>
<dbReference type="Proteomes" id="UP000658278">
    <property type="component" value="Unassembled WGS sequence"/>
</dbReference>
<dbReference type="RefSeq" id="WP_234045344.1">
    <property type="nucleotide sequence ID" value="NZ_JAENII010000019.1"/>
</dbReference>
<keyword evidence="6" id="KW-0106">Calcium</keyword>
<dbReference type="InterPro" id="IPR017850">
    <property type="entry name" value="Alkaline_phosphatase_core_sf"/>
</dbReference>
<evidence type="ECO:0000259" key="9">
    <source>
        <dbReference type="Pfam" id="PF00884"/>
    </source>
</evidence>
<reference evidence="10" key="1">
    <citation type="submission" date="2021-01" db="EMBL/GenBank/DDBJ databases">
        <title>Modified the classification status of verrucomicrobia.</title>
        <authorList>
            <person name="Feng X."/>
        </authorList>
    </citation>
    <scope>NUCLEOTIDE SEQUENCE</scope>
    <source>
        <strain evidence="10">KCTC 22201</strain>
    </source>
</reference>
<feature type="chain" id="PRO_5036967737" evidence="8">
    <location>
        <begin position="20"/>
        <end position="520"/>
    </location>
</feature>
<dbReference type="CDD" id="cd16144">
    <property type="entry name" value="ARS_like"/>
    <property type="match status" value="1"/>
</dbReference>
<name>A0A934VHA1_9BACT</name>
<keyword evidence="4 8" id="KW-0732">Signal</keyword>
<keyword evidence="5" id="KW-0378">Hydrolase</keyword>
<dbReference type="PANTHER" id="PTHR42693">
    <property type="entry name" value="ARYLSULFATASE FAMILY MEMBER"/>
    <property type="match status" value="1"/>
</dbReference>
<dbReference type="SUPFAM" id="SSF53649">
    <property type="entry name" value="Alkaline phosphatase-like"/>
    <property type="match status" value="1"/>
</dbReference>
<gene>
    <name evidence="10" type="ORF">JIN81_17615</name>
</gene>
<evidence type="ECO:0000256" key="3">
    <source>
        <dbReference type="ARBA" id="ARBA00022723"/>
    </source>
</evidence>
<evidence type="ECO:0000256" key="4">
    <source>
        <dbReference type="ARBA" id="ARBA00022729"/>
    </source>
</evidence>
<organism evidence="10 11">
    <name type="scientific">Haloferula rosea</name>
    <dbReference type="NCBI Taxonomy" id="490093"/>
    <lineage>
        <taxon>Bacteria</taxon>
        <taxon>Pseudomonadati</taxon>
        <taxon>Verrucomicrobiota</taxon>
        <taxon>Verrucomicrobiia</taxon>
        <taxon>Verrucomicrobiales</taxon>
        <taxon>Verrucomicrobiaceae</taxon>
        <taxon>Haloferula</taxon>
    </lineage>
</organism>
<dbReference type="InterPro" id="IPR024607">
    <property type="entry name" value="Sulfatase_CS"/>
</dbReference>
<comment type="similarity">
    <text evidence="2">Belongs to the sulfatase family.</text>
</comment>
<accession>A0A934VHA1</accession>
<evidence type="ECO:0000256" key="7">
    <source>
        <dbReference type="SAM" id="MobiDB-lite"/>
    </source>
</evidence>
<feature type="domain" description="Sulfatase N-terminal" evidence="9">
    <location>
        <begin position="26"/>
        <end position="361"/>
    </location>
</feature>
<protein>
    <submittedName>
        <fullName evidence="10">Sulfatase</fullName>
    </submittedName>
</protein>
<proteinExistence type="inferred from homology"/>
<evidence type="ECO:0000256" key="1">
    <source>
        <dbReference type="ARBA" id="ARBA00001913"/>
    </source>
</evidence>
<evidence type="ECO:0000256" key="5">
    <source>
        <dbReference type="ARBA" id="ARBA00022801"/>
    </source>
</evidence>
<dbReference type="Pfam" id="PF00884">
    <property type="entry name" value="Sulfatase"/>
    <property type="match status" value="1"/>
</dbReference>
<dbReference type="Gene3D" id="3.40.720.10">
    <property type="entry name" value="Alkaline Phosphatase, subunit A"/>
    <property type="match status" value="1"/>
</dbReference>
<comment type="cofactor">
    <cofactor evidence="1">
        <name>Ca(2+)</name>
        <dbReference type="ChEBI" id="CHEBI:29108"/>
    </cofactor>
</comment>
<dbReference type="GO" id="GO:0046872">
    <property type="term" value="F:metal ion binding"/>
    <property type="evidence" value="ECO:0007669"/>
    <property type="project" value="UniProtKB-KW"/>
</dbReference>
<dbReference type="InterPro" id="IPR000917">
    <property type="entry name" value="Sulfatase_N"/>
</dbReference>
<dbReference type="GO" id="GO:0004065">
    <property type="term" value="F:arylsulfatase activity"/>
    <property type="evidence" value="ECO:0007669"/>
    <property type="project" value="TreeGrafter"/>
</dbReference>
<evidence type="ECO:0000313" key="10">
    <source>
        <dbReference type="EMBL" id="MBK1828857.1"/>
    </source>
</evidence>
<dbReference type="InterPro" id="IPR050738">
    <property type="entry name" value="Sulfatase"/>
</dbReference>
<evidence type="ECO:0000256" key="2">
    <source>
        <dbReference type="ARBA" id="ARBA00008779"/>
    </source>
</evidence>
<evidence type="ECO:0000256" key="6">
    <source>
        <dbReference type="ARBA" id="ARBA00022837"/>
    </source>
</evidence>
<keyword evidence="11" id="KW-1185">Reference proteome</keyword>